<keyword evidence="2" id="KW-1185">Reference proteome</keyword>
<dbReference type="EMBL" id="UZAE01014578">
    <property type="protein sequence ID" value="VDO13853.1"/>
    <property type="molecule type" value="Genomic_DNA"/>
</dbReference>
<proteinExistence type="predicted"/>
<dbReference type="Proteomes" id="UP000278807">
    <property type="component" value="Unassembled WGS sequence"/>
</dbReference>
<evidence type="ECO:0000313" key="2">
    <source>
        <dbReference type="Proteomes" id="UP000278807"/>
    </source>
</evidence>
<dbReference type="OrthoDB" id="10436245at2759"/>
<gene>
    <name evidence="1" type="ORF">HNAJ_LOCUS12707</name>
</gene>
<dbReference type="WBParaSite" id="HNAJ_0001272901-mRNA-1">
    <property type="protein sequence ID" value="HNAJ_0001272901-mRNA-1"/>
    <property type="gene ID" value="HNAJ_0001272901"/>
</dbReference>
<dbReference type="AlphaFoldDB" id="A0A0R3TXY4"/>
<evidence type="ECO:0000313" key="1">
    <source>
        <dbReference type="EMBL" id="VDO13853.1"/>
    </source>
</evidence>
<evidence type="ECO:0000313" key="3">
    <source>
        <dbReference type="WBParaSite" id="HNAJ_0001272901-mRNA-1"/>
    </source>
</evidence>
<reference evidence="1 2" key="2">
    <citation type="submission" date="2018-11" db="EMBL/GenBank/DDBJ databases">
        <authorList>
            <consortium name="Pathogen Informatics"/>
        </authorList>
    </citation>
    <scope>NUCLEOTIDE SEQUENCE [LARGE SCALE GENOMIC DNA]</scope>
</reference>
<reference evidence="3" key="1">
    <citation type="submission" date="2017-02" db="UniProtKB">
        <authorList>
            <consortium name="WormBaseParasite"/>
        </authorList>
    </citation>
    <scope>IDENTIFICATION</scope>
</reference>
<protein>
    <submittedName>
        <fullName evidence="3">Zasp-like motif domain-containing protein</fullName>
    </submittedName>
</protein>
<organism evidence="3">
    <name type="scientific">Rodentolepis nana</name>
    <name type="common">Dwarf tapeworm</name>
    <name type="synonym">Hymenolepis nana</name>
    <dbReference type="NCBI Taxonomy" id="102285"/>
    <lineage>
        <taxon>Eukaryota</taxon>
        <taxon>Metazoa</taxon>
        <taxon>Spiralia</taxon>
        <taxon>Lophotrochozoa</taxon>
        <taxon>Platyhelminthes</taxon>
        <taxon>Cestoda</taxon>
        <taxon>Eucestoda</taxon>
        <taxon>Cyclophyllidea</taxon>
        <taxon>Hymenolepididae</taxon>
        <taxon>Rodentolepis</taxon>
    </lineage>
</organism>
<accession>A0A0R3TXY4</accession>
<sequence length="338" mass="37891">MHGYSRGGISTFGGGGGETDRYAANQYTSQTFQVGSTSPSRVNLGPHSRVINHESSYSTAKPTSPVARSDRYFPRSSIKQVRCGNRGSSSMEGSWHSRSSSEHSYLNQNFRPQVGFDESPTVFAFSPTTMSLHQQEEAFSAALTPTGQQQPQQLQTNGYFNGTLRQRTSRPNALNSSPPLSRAADNMYTQLSDMAKLQSKKMPQNTATFPRRGANFLNRSNEGVMQRMHVNGVEQNPFASDAETIKQRLLKEYQDNRLKMDMSYENSSMSDSCHYSIPSYYDKITKFQAGRTSDSGTLQRSQELPYFEKKRRQSGTVIIPSRSVDNCMTRSEYSERCA</sequence>
<name>A0A0R3TXY4_RODNA</name>